<organism evidence="2 3">
    <name type="scientific">Perkinsus olseni</name>
    <name type="common">Perkinsus atlanticus</name>
    <dbReference type="NCBI Taxonomy" id="32597"/>
    <lineage>
        <taxon>Eukaryota</taxon>
        <taxon>Sar</taxon>
        <taxon>Alveolata</taxon>
        <taxon>Perkinsozoa</taxon>
        <taxon>Perkinsea</taxon>
        <taxon>Perkinsida</taxon>
        <taxon>Perkinsidae</taxon>
        <taxon>Perkinsus</taxon>
    </lineage>
</organism>
<proteinExistence type="predicted"/>
<dbReference type="Proteomes" id="UP000553632">
    <property type="component" value="Unassembled WGS sequence"/>
</dbReference>
<evidence type="ECO:0000313" key="3">
    <source>
        <dbReference type="Proteomes" id="UP000553632"/>
    </source>
</evidence>
<protein>
    <submittedName>
        <fullName evidence="2">Uncharacterized protein</fullName>
    </submittedName>
</protein>
<accession>A0A7J6R8A0</accession>
<reference evidence="2 3" key="1">
    <citation type="submission" date="2020-04" db="EMBL/GenBank/DDBJ databases">
        <title>Perkinsus olseni comparative genomics.</title>
        <authorList>
            <person name="Bogema D.R."/>
        </authorList>
    </citation>
    <scope>NUCLEOTIDE SEQUENCE [LARGE SCALE GENOMIC DNA]</scope>
    <source>
        <strain evidence="2 3">ATCC PRA-207</strain>
    </source>
</reference>
<dbReference type="AlphaFoldDB" id="A0A7J6R8A0"/>
<sequence>IFSGLATLKYEGDHFYEALLRKSRAWIPTMPYESVAILLQSMAKVRIRDKELEGKVALRLAADIDKAATEAEISEIALWMGSLTHHFSKLAGEQDHRQSPPAGRPCHVAGMLDADDTSAAVAAHGDSS</sequence>
<dbReference type="EMBL" id="JABANO010027643">
    <property type="protein sequence ID" value="KAF4716521.1"/>
    <property type="molecule type" value="Genomic_DNA"/>
</dbReference>
<evidence type="ECO:0000313" key="2">
    <source>
        <dbReference type="EMBL" id="KAF4716521.1"/>
    </source>
</evidence>
<comment type="caution">
    <text evidence="2">The sequence shown here is derived from an EMBL/GenBank/DDBJ whole genome shotgun (WGS) entry which is preliminary data.</text>
</comment>
<gene>
    <name evidence="2" type="ORF">FOZ63_020358</name>
</gene>
<name>A0A7J6R8A0_PEROL</name>
<evidence type="ECO:0000256" key="1">
    <source>
        <dbReference type="SAM" id="MobiDB-lite"/>
    </source>
</evidence>
<feature type="non-terminal residue" evidence="2">
    <location>
        <position position="1"/>
    </location>
</feature>
<keyword evidence="3" id="KW-1185">Reference proteome</keyword>
<feature type="region of interest" description="Disordered" evidence="1">
    <location>
        <begin position="91"/>
        <end position="110"/>
    </location>
</feature>